<comment type="pathway">
    <text evidence="3">Cofactor biosynthesis; tetrahydrofolate biosynthesis; 7,8-dihydrofolate from 2-amino-4-hydroxy-6-hydroxymethyl-7,8-dihydropteridine diphosphate and 4-aminobenzoate: step 2/2.</text>
</comment>
<evidence type="ECO:0000256" key="17">
    <source>
        <dbReference type="ARBA" id="ARBA00030592"/>
    </source>
</evidence>
<evidence type="ECO:0000256" key="23">
    <source>
        <dbReference type="PIRNR" id="PIRNR001563"/>
    </source>
</evidence>
<dbReference type="EMBL" id="CP000555">
    <property type="protein sequence ID" value="ABM96218.1"/>
    <property type="molecule type" value="Genomic_DNA"/>
</dbReference>
<comment type="subunit">
    <text evidence="6">Monomer.</text>
</comment>
<evidence type="ECO:0000256" key="6">
    <source>
        <dbReference type="ARBA" id="ARBA00011245"/>
    </source>
</evidence>
<dbReference type="GO" id="GO:0046656">
    <property type="term" value="P:folic acid biosynthetic process"/>
    <property type="evidence" value="ECO:0007669"/>
    <property type="project" value="UniProtKB-KW"/>
</dbReference>
<dbReference type="NCBIfam" id="TIGR01499">
    <property type="entry name" value="folC"/>
    <property type="match status" value="1"/>
</dbReference>
<dbReference type="GO" id="GO:0008841">
    <property type="term" value="F:dihydrofolate synthase activity"/>
    <property type="evidence" value="ECO:0007669"/>
    <property type="project" value="UniProtKB-EC"/>
</dbReference>
<feature type="domain" description="Mur ligase central" evidence="25">
    <location>
        <begin position="64"/>
        <end position="206"/>
    </location>
</feature>
<dbReference type="EC" id="6.3.2.12" evidence="7"/>
<comment type="pathway">
    <text evidence="4">Cofactor biosynthesis; tetrahydrofolylpolyglutamate biosynthesis.</text>
</comment>
<dbReference type="PROSITE" id="PS01011">
    <property type="entry name" value="FOLYLPOLYGLU_SYNT_1"/>
    <property type="match status" value="1"/>
</dbReference>
<keyword evidence="27" id="KW-1185">Reference proteome</keyword>
<sequence length="448" mass="47167">MLAPLRADAAPALRVRRPRQGADLAAWLAHADALHAQTIDMGLERVVKVRDALGLKPGFPLITVAGTNGKGSTCALLASVLGAAGYRVGVYSSPHLLRYNERVRIDGAPVGDAALCAAYARVEGARGHTPLTPFEFGTLAAMCVFAEADLDAAVLEVGLGGRLDAVNAFDADCAIVTSIGIDHVEYLGPTRESIAVEKSGVFRAGRPAICADPEPPATIAQEARRLGARLLQSGRDYRVRRDPGDTWTLSRRSGELGGLPLPALAGDVQLHNAGACLMALETLARTLPVDAAQIHRGLRQVQLIGRFQRWRRHPGAPEVLLDVAHNPHAAQRLALTLTQHPVPGRTLAVFAMLRDKDIAGTAQALRDGVDAWFVAGIAERRGASAADMAAALDAAQVQRTVHLSASPLDAYRDALASAGPDDRVLVCGSFSTVAAVLRELEAEATAGS</sequence>
<dbReference type="KEGG" id="mpt:Mpe_A3265"/>
<dbReference type="InterPro" id="IPR001645">
    <property type="entry name" value="Folylpolyglutamate_synth"/>
</dbReference>
<dbReference type="Gene3D" id="3.40.1190.10">
    <property type="entry name" value="Mur-like, catalytic domain"/>
    <property type="match status" value="1"/>
</dbReference>
<dbReference type="EC" id="6.3.2.17" evidence="8"/>
<evidence type="ECO:0000313" key="26">
    <source>
        <dbReference type="EMBL" id="ABM96218.1"/>
    </source>
</evidence>
<dbReference type="GO" id="GO:0046654">
    <property type="term" value="P:tetrahydrofolate biosynthetic process"/>
    <property type="evidence" value="ECO:0007669"/>
    <property type="project" value="UniProtKB-UniPathway"/>
</dbReference>
<evidence type="ECO:0000256" key="2">
    <source>
        <dbReference type="ARBA" id="ARBA00002714"/>
    </source>
</evidence>
<evidence type="ECO:0000256" key="1">
    <source>
        <dbReference type="ARBA" id="ARBA00001946"/>
    </source>
</evidence>
<keyword evidence="13 23" id="KW-0067">ATP-binding</keyword>
<proteinExistence type="inferred from homology"/>
<protein>
    <recommendedName>
        <fullName evidence="9">Dihydrofolate synthase/folylpolyglutamate synthase</fullName>
        <ecNumber evidence="7">6.3.2.12</ecNumber>
        <ecNumber evidence="8">6.3.2.17</ecNumber>
    </recommendedName>
    <alternativeName>
        <fullName evidence="18">Folylpoly-gamma-glutamate synthetase-dihydrofolate synthetase</fullName>
    </alternativeName>
    <alternativeName>
        <fullName evidence="16">Folylpolyglutamate synthetase</fullName>
    </alternativeName>
    <alternativeName>
        <fullName evidence="17">Tetrahydrofolylpolyglutamate synthase</fullName>
    </alternativeName>
</protein>
<dbReference type="AlphaFoldDB" id="A2SKX9"/>
<evidence type="ECO:0000256" key="16">
    <source>
        <dbReference type="ARBA" id="ARBA00030048"/>
    </source>
</evidence>
<keyword evidence="12 23" id="KW-0547">Nucleotide-binding</keyword>
<dbReference type="PIRSF" id="PIRSF001563">
    <property type="entry name" value="Folylpolyglu_synth"/>
    <property type="match status" value="1"/>
</dbReference>
<dbReference type="InterPro" id="IPR004101">
    <property type="entry name" value="Mur_ligase_C"/>
</dbReference>
<evidence type="ECO:0000256" key="15">
    <source>
        <dbReference type="ARBA" id="ARBA00022909"/>
    </source>
</evidence>
<dbReference type="SUPFAM" id="SSF53623">
    <property type="entry name" value="MurD-like peptide ligases, catalytic domain"/>
    <property type="match status" value="1"/>
</dbReference>
<dbReference type="Gene3D" id="3.90.190.20">
    <property type="entry name" value="Mur ligase, C-terminal domain"/>
    <property type="match status" value="1"/>
</dbReference>
<keyword evidence="10 23" id="KW-0436">Ligase</keyword>
<feature type="domain" description="Mur ligase C-terminal" evidence="24">
    <location>
        <begin position="305"/>
        <end position="430"/>
    </location>
</feature>
<evidence type="ECO:0000256" key="20">
    <source>
        <dbReference type="ARBA" id="ARBA00047808"/>
    </source>
</evidence>
<dbReference type="UniPathway" id="UPA00077">
    <property type="reaction ID" value="UER00157"/>
</dbReference>
<comment type="catalytic activity">
    <reaction evidence="19">
        <text>(6S)-5,6,7,8-tetrahydrofolyl-(gamma-L-Glu)(n) + L-glutamate + ATP = (6S)-5,6,7,8-tetrahydrofolyl-(gamma-L-Glu)(n+1) + ADP + phosphate + H(+)</text>
        <dbReference type="Rhea" id="RHEA:10580"/>
        <dbReference type="Rhea" id="RHEA-COMP:14738"/>
        <dbReference type="Rhea" id="RHEA-COMP:14740"/>
        <dbReference type="ChEBI" id="CHEBI:15378"/>
        <dbReference type="ChEBI" id="CHEBI:29985"/>
        <dbReference type="ChEBI" id="CHEBI:30616"/>
        <dbReference type="ChEBI" id="CHEBI:43474"/>
        <dbReference type="ChEBI" id="CHEBI:141005"/>
        <dbReference type="ChEBI" id="CHEBI:456216"/>
        <dbReference type="EC" id="6.3.2.17"/>
    </reaction>
</comment>
<evidence type="ECO:0000256" key="9">
    <source>
        <dbReference type="ARBA" id="ARBA00019357"/>
    </source>
</evidence>
<evidence type="ECO:0000256" key="7">
    <source>
        <dbReference type="ARBA" id="ARBA00013023"/>
    </source>
</evidence>
<evidence type="ECO:0000256" key="19">
    <source>
        <dbReference type="ARBA" id="ARBA00047493"/>
    </source>
</evidence>
<dbReference type="InterPro" id="IPR018109">
    <property type="entry name" value="Folylpolyglutamate_synth_CS"/>
</dbReference>
<dbReference type="InterPro" id="IPR013221">
    <property type="entry name" value="Mur_ligase_cen"/>
</dbReference>
<evidence type="ECO:0000256" key="10">
    <source>
        <dbReference type="ARBA" id="ARBA00022598"/>
    </source>
</evidence>
<reference evidence="26 27" key="1">
    <citation type="journal article" date="2007" name="J. Bacteriol.">
        <title>Whole-genome analysis of the methyl tert-butyl ether-degrading beta-proteobacterium Methylibium petroleiphilum PM1.</title>
        <authorList>
            <person name="Kane S.R."/>
            <person name="Chakicherla A.Y."/>
            <person name="Chain P.S.G."/>
            <person name="Schmidt R."/>
            <person name="Shin M.W."/>
            <person name="Legler T.C."/>
            <person name="Scow K.M."/>
            <person name="Larimer F.W."/>
            <person name="Lucas S.M."/>
            <person name="Richardson P.M."/>
            <person name="Hristova K.R."/>
        </authorList>
    </citation>
    <scope>NUCLEOTIDE SEQUENCE [LARGE SCALE GENOMIC DNA]</scope>
    <source>
        <strain evidence="27">ATCC BAA-1232 / LMG 22953 / PM1</strain>
    </source>
</reference>
<dbReference type="NCBIfam" id="NF008101">
    <property type="entry name" value="PRK10846.1"/>
    <property type="match status" value="1"/>
</dbReference>
<dbReference type="GO" id="GO:0004326">
    <property type="term" value="F:tetrahydrofolylpolyglutamate synthase activity"/>
    <property type="evidence" value="ECO:0007669"/>
    <property type="project" value="UniProtKB-EC"/>
</dbReference>
<dbReference type="SUPFAM" id="SSF53244">
    <property type="entry name" value="MurD-like peptide ligases, peptide-binding domain"/>
    <property type="match status" value="1"/>
</dbReference>
<dbReference type="PANTHER" id="PTHR11136:SF0">
    <property type="entry name" value="DIHYDROFOLATE SYNTHETASE-RELATED"/>
    <property type="match status" value="1"/>
</dbReference>
<organism evidence="26 27">
    <name type="scientific">Methylibium petroleiphilum (strain ATCC BAA-1232 / LMG 22953 / PM1)</name>
    <dbReference type="NCBI Taxonomy" id="420662"/>
    <lineage>
        <taxon>Bacteria</taxon>
        <taxon>Pseudomonadati</taxon>
        <taxon>Pseudomonadota</taxon>
        <taxon>Betaproteobacteria</taxon>
        <taxon>Burkholderiales</taxon>
        <taxon>Sphaerotilaceae</taxon>
        <taxon>Methylibium</taxon>
    </lineage>
</organism>
<evidence type="ECO:0000256" key="22">
    <source>
        <dbReference type="ARBA" id="ARBA00049161"/>
    </source>
</evidence>
<name>A2SKX9_METPP</name>
<evidence type="ECO:0000256" key="4">
    <source>
        <dbReference type="ARBA" id="ARBA00005150"/>
    </source>
</evidence>
<dbReference type="eggNOG" id="COG0285">
    <property type="taxonomic scope" value="Bacteria"/>
</dbReference>
<dbReference type="PANTHER" id="PTHR11136">
    <property type="entry name" value="FOLYLPOLYGLUTAMATE SYNTHASE-RELATED"/>
    <property type="match status" value="1"/>
</dbReference>
<dbReference type="InterPro" id="IPR036615">
    <property type="entry name" value="Mur_ligase_C_dom_sf"/>
</dbReference>
<evidence type="ECO:0000313" key="27">
    <source>
        <dbReference type="Proteomes" id="UP000000366"/>
    </source>
</evidence>
<keyword evidence="14" id="KW-0460">Magnesium</keyword>
<dbReference type="GO" id="GO:0005524">
    <property type="term" value="F:ATP binding"/>
    <property type="evidence" value="ECO:0007669"/>
    <property type="project" value="UniProtKB-KW"/>
</dbReference>
<comment type="catalytic activity">
    <reaction evidence="20">
        <text>10-formyltetrahydrofolyl-(gamma-L-Glu)(n) + L-glutamate + ATP = 10-formyltetrahydrofolyl-(gamma-L-Glu)(n+1) + ADP + phosphate + H(+)</text>
        <dbReference type="Rhea" id="RHEA:51904"/>
        <dbReference type="Rhea" id="RHEA-COMP:13088"/>
        <dbReference type="Rhea" id="RHEA-COMP:14300"/>
        <dbReference type="ChEBI" id="CHEBI:15378"/>
        <dbReference type="ChEBI" id="CHEBI:29985"/>
        <dbReference type="ChEBI" id="CHEBI:30616"/>
        <dbReference type="ChEBI" id="CHEBI:43474"/>
        <dbReference type="ChEBI" id="CHEBI:134413"/>
        <dbReference type="ChEBI" id="CHEBI:456216"/>
        <dbReference type="EC" id="6.3.2.17"/>
    </reaction>
</comment>
<accession>A2SKX9</accession>
<gene>
    <name evidence="26" type="ordered locus">Mpe_A3265</name>
</gene>
<dbReference type="GO" id="GO:0005737">
    <property type="term" value="C:cytoplasm"/>
    <property type="evidence" value="ECO:0007669"/>
    <property type="project" value="TreeGrafter"/>
</dbReference>
<comment type="catalytic activity">
    <reaction evidence="21">
        <text>(6R)-5,10-methylenetetrahydrofolyl-(gamma-L-Glu)(n) + L-glutamate + ATP = (6R)-5,10-methylenetetrahydrofolyl-(gamma-L-Glu)(n+1) + ADP + phosphate + H(+)</text>
        <dbReference type="Rhea" id="RHEA:51912"/>
        <dbReference type="Rhea" id="RHEA-COMP:13257"/>
        <dbReference type="Rhea" id="RHEA-COMP:13258"/>
        <dbReference type="ChEBI" id="CHEBI:15378"/>
        <dbReference type="ChEBI" id="CHEBI:29985"/>
        <dbReference type="ChEBI" id="CHEBI:30616"/>
        <dbReference type="ChEBI" id="CHEBI:43474"/>
        <dbReference type="ChEBI" id="CHEBI:136572"/>
        <dbReference type="ChEBI" id="CHEBI:456216"/>
        <dbReference type="EC" id="6.3.2.17"/>
    </reaction>
</comment>
<evidence type="ECO:0000256" key="13">
    <source>
        <dbReference type="ARBA" id="ARBA00022840"/>
    </source>
</evidence>
<dbReference type="HOGENOM" id="CLU_015869_1_0_4"/>
<evidence type="ECO:0000256" key="12">
    <source>
        <dbReference type="ARBA" id="ARBA00022741"/>
    </source>
</evidence>
<dbReference type="STRING" id="420662.Mpe_A3265"/>
<comment type="function">
    <text evidence="2">Functions in two distinct reactions of the de novo folate biosynthetic pathway. Catalyzes the addition of a glutamate residue to dihydropteroate (7,8-dihydropteroate or H2Pte) to form dihydrofolate (7,8-dihydrofolate monoglutamate or H2Pte-Glu). Also catalyzes successive additions of L-glutamate to tetrahydrofolate or 10-formyltetrahydrofolate or 5,10-methylenetetrahydrofolate, leading to folylpolyglutamate derivatives.</text>
</comment>
<dbReference type="GO" id="GO:0046872">
    <property type="term" value="F:metal ion binding"/>
    <property type="evidence" value="ECO:0007669"/>
    <property type="project" value="UniProtKB-KW"/>
</dbReference>
<evidence type="ECO:0000256" key="21">
    <source>
        <dbReference type="ARBA" id="ARBA00049035"/>
    </source>
</evidence>
<comment type="catalytic activity">
    <reaction evidence="22">
        <text>7,8-dihydropteroate + L-glutamate + ATP = 7,8-dihydrofolate + ADP + phosphate + H(+)</text>
        <dbReference type="Rhea" id="RHEA:23584"/>
        <dbReference type="ChEBI" id="CHEBI:15378"/>
        <dbReference type="ChEBI" id="CHEBI:17839"/>
        <dbReference type="ChEBI" id="CHEBI:29985"/>
        <dbReference type="ChEBI" id="CHEBI:30616"/>
        <dbReference type="ChEBI" id="CHEBI:43474"/>
        <dbReference type="ChEBI" id="CHEBI:57451"/>
        <dbReference type="ChEBI" id="CHEBI:456216"/>
        <dbReference type="EC" id="6.3.2.12"/>
    </reaction>
</comment>
<keyword evidence="15" id="KW-0289">Folate biosynthesis</keyword>
<dbReference type="RefSeq" id="WP_011830841.1">
    <property type="nucleotide sequence ID" value="NC_008825.1"/>
</dbReference>
<keyword evidence="11" id="KW-0479">Metal-binding</keyword>
<evidence type="ECO:0000256" key="18">
    <source>
        <dbReference type="ARBA" id="ARBA00032510"/>
    </source>
</evidence>
<comment type="cofactor">
    <cofactor evidence="1">
        <name>Mg(2+)</name>
        <dbReference type="ChEBI" id="CHEBI:18420"/>
    </cofactor>
</comment>
<comment type="similarity">
    <text evidence="5 23">Belongs to the folylpolyglutamate synthase family.</text>
</comment>
<dbReference type="Pfam" id="PF02875">
    <property type="entry name" value="Mur_ligase_C"/>
    <property type="match status" value="1"/>
</dbReference>
<dbReference type="Pfam" id="PF08245">
    <property type="entry name" value="Mur_ligase_M"/>
    <property type="match status" value="1"/>
</dbReference>
<evidence type="ECO:0000259" key="24">
    <source>
        <dbReference type="Pfam" id="PF02875"/>
    </source>
</evidence>
<dbReference type="FunFam" id="3.40.1190.10:FF:000004">
    <property type="entry name" value="Dihydrofolate synthase/folylpolyglutamate synthase"/>
    <property type="match status" value="1"/>
</dbReference>
<evidence type="ECO:0000259" key="25">
    <source>
        <dbReference type="Pfam" id="PF08245"/>
    </source>
</evidence>
<evidence type="ECO:0000256" key="3">
    <source>
        <dbReference type="ARBA" id="ARBA00004799"/>
    </source>
</evidence>
<dbReference type="InterPro" id="IPR036565">
    <property type="entry name" value="Mur-like_cat_sf"/>
</dbReference>
<evidence type="ECO:0000256" key="11">
    <source>
        <dbReference type="ARBA" id="ARBA00022723"/>
    </source>
</evidence>
<dbReference type="Proteomes" id="UP000000366">
    <property type="component" value="Chromosome"/>
</dbReference>
<evidence type="ECO:0000256" key="8">
    <source>
        <dbReference type="ARBA" id="ARBA00013025"/>
    </source>
</evidence>
<evidence type="ECO:0000256" key="14">
    <source>
        <dbReference type="ARBA" id="ARBA00022842"/>
    </source>
</evidence>
<evidence type="ECO:0000256" key="5">
    <source>
        <dbReference type="ARBA" id="ARBA00008276"/>
    </source>
</evidence>